<proteinExistence type="predicted"/>
<comment type="caution">
    <text evidence="1">The sequence shown here is derived from an EMBL/GenBank/DDBJ whole genome shotgun (WGS) entry which is preliminary data.</text>
</comment>
<reference evidence="1 2" key="1">
    <citation type="submission" date="2019-03" db="EMBL/GenBank/DDBJ databases">
        <title>Single cell metagenomics reveals metabolic interactions within the superorganism composed of flagellate Streblomastix strix and complex community of Bacteroidetes bacteria on its surface.</title>
        <authorList>
            <person name="Treitli S.C."/>
            <person name="Kolisko M."/>
            <person name="Husnik F."/>
            <person name="Keeling P."/>
            <person name="Hampl V."/>
        </authorList>
    </citation>
    <scope>NUCLEOTIDE SEQUENCE [LARGE SCALE GENOMIC DNA]</scope>
    <source>
        <strain evidence="1">ST1C</strain>
    </source>
</reference>
<dbReference type="AlphaFoldDB" id="A0A5J4WD47"/>
<accession>A0A5J4WD47</accession>
<evidence type="ECO:0000313" key="2">
    <source>
        <dbReference type="Proteomes" id="UP000324800"/>
    </source>
</evidence>
<sequence>MQRSGYHQLFINRDFAFSAESGTVWMYETDWYNSGDIVPDQVTPASDAIPSNSVVNGKAGVSNEYARGDHQHPLQVSTFLPAKDTANGETGVANTYARSEHAHHVNLSNDVPLKNTRATTKANGISDFYSKNDHDNPQQLTYDGNITATKFIKTGGTVIDTFLADGKTKKIIIPSANGTFNEGIRISRNQINQWSNIQFGSDPNSNSGKIDNQWLVGSTGNNGANPLGFVIVKAGQEDQTDRGLLISADGNILTFNGQVIASGSVNHSQVNPIVWNTKSLGTDGGFYSDGTTVFLRDHALQFDPNYQNQ</sequence>
<evidence type="ECO:0000313" key="1">
    <source>
        <dbReference type="EMBL" id="KAA6392851.1"/>
    </source>
</evidence>
<gene>
    <name evidence="1" type="ORF">EZS28_011625</name>
</gene>
<protein>
    <submittedName>
        <fullName evidence="1">Uncharacterized protein</fullName>
    </submittedName>
</protein>
<name>A0A5J4WD47_9EUKA</name>
<dbReference type="Proteomes" id="UP000324800">
    <property type="component" value="Unassembled WGS sequence"/>
</dbReference>
<dbReference type="EMBL" id="SNRW01002415">
    <property type="protein sequence ID" value="KAA6392851.1"/>
    <property type="molecule type" value="Genomic_DNA"/>
</dbReference>
<organism evidence="1 2">
    <name type="scientific">Streblomastix strix</name>
    <dbReference type="NCBI Taxonomy" id="222440"/>
    <lineage>
        <taxon>Eukaryota</taxon>
        <taxon>Metamonada</taxon>
        <taxon>Preaxostyla</taxon>
        <taxon>Oxymonadida</taxon>
        <taxon>Streblomastigidae</taxon>
        <taxon>Streblomastix</taxon>
    </lineage>
</organism>